<gene>
    <name evidence="1" type="ORF">ABZ510_18190</name>
</gene>
<dbReference type="GeneID" id="96244934"/>
<organism evidence="1 2">
    <name type="scientific">Nocardia rhamnosiphila</name>
    <dbReference type="NCBI Taxonomy" id="426716"/>
    <lineage>
        <taxon>Bacteria</taxon>
        <taxon>Bacillati</taxon>
        <taxon>Actinomycetota</taxon>
        <taxon>Actinomycetes</taxon>
        <taxon>Mycobacteriales</taxon>
        <taxon>Nocardiaceae</taxon>
        <taxon>Nocardia</taxon>
    </lineage>
</organism>
<evidence type="ECO:0000313" key="1">
    <source>
        <dbReference type="EMBL" id="MEU1953778.1"/>
    </source>
</evidence>
<comment type="caution">
    <text evidence="1">The sequence shown here is derived from an EMBL/GenBank/DDBJ whole genome shotgun (WGS) entry which is preliminary data.</text>
</comment>
<dbReference type="Proteomes" id="UP001550628">
    <property type="component" value="Unassembled WGS sequence"/>
</dbReference>
<dbReference type="EMBL" id="JBEYBF010000011">
    <property type="protein sequence ID" value="MEU1953778.1"/>
    <property type="molecule type" value="Genomic_DNA"/>
</dbReference>
<evidence type="ECO:0000313" key="2">
    <source>
        <dbReference type="Proteomes" id="UP001550628"/>
    </source>
</evidence>
<protein>
    <submittedName>
        <fullName evidence="1">Uncharacterized protein</fullName>
    </submittedName>
</protein>
<proteinExistence type="predicted"/>
<dbReference type="RefSeq" id="WP_030486143.1">
    <property type="nucleotide sequence ID" value="NZ_JBEXYG010000007.1"/>
</dbReference>
<reference evidence="1 2" key="1">
    <citation type="submission" date="2024-06" db="EMBL/GenBank/DDBJ databases">
        <title>The Natural Products Discovery Center: Release of the First 8490 Sequenced Strains for Exploring Actinobacteria Biosynthetic Diversity.</title>
        <authorList>
            <person name="Kalkreuter E."/>
            <person name="Kautsar S.A."/>
            <person name="Yang D."/>
            <person name="Bader C.D."/>
            <person name="Teijaro C.N."/>
            <person name="Fluegel L."/>
            <person name="Davis C.M."/>
            <person name="Simpson J.R."/>
            <person name="Lauterbach L."/>
            <person name="Steele A.D."/>
            <person name="Gui C."/>
            <person name="Meng S."/>
            <person name="Li G."/>
            <person name="Viehrig K."/>
            <person name="Ye F."/>
            <person name="Su P."/>
            <person name="Kiefer A.F."/>
            <person name="Nichols A."/>
            <person name="Cepeda A.J."/>
            <person name="Yan W."/>
            <person name="Fan B."/>
            <person name="Jiang Y."/>
            <person name="Adhikari A."/>
            <person name="Zheng C.-J."/>
            <person name="Schuster L."/>
            <person name="Cowan T.M."/>
            <person name="Smanski M.J."/>
            <person name="Chevrette M.G."/>
            <person name="De Carvalho L.P.S."/>
            <person name="Shen B."/>
        </authorList>
    </citation>
    <scope>NUCLEOTIDE SEQUENCE [LARGE SCALE GENOMIC DNA]</scope>
    <source>
        <strain evidence="1 2">NPDC019708</strain>
    </source>
</reference>
<name>A0ABV2WSB5_9NOCA</name>
<sequence length="62" mass="6967">MRDSLKDRIRDKLLRQLTEDGPMGAEPEDPRLISVVADLEALNSVADDDPLVEQLAGRYLVF</sequence>
<accession>A0ABV2WSB5</accession>
<keyword evidence="2" id="KW-1185">Reference proteome</keyword>